<dbReference type="Proteomes" id="UP000178930">
    <property type="component" value="Unassembled WGS sequence"/>
</dbReference>
<dbReference type="EMBL" id="MHIB01000003">
    <property type="protein sequence ID" value="OGY45332.1"/>
    <property type="molecule type" value="Genomic_DNA"/>
</dbReference>
<organism evidence="1 2">
    <name type="scientific">Candidatus Buchananbacteria bacterium RIFCSPHIGHO2_01_FULL_39_14</name>
    <dbReference type="NCBI Taxonomy" id="1797532"/>
    <lineage>
        <taxon>Bacteria</taxon>
        <taxon>Candidatus Buchananiibacteriota</taxon>
    </lineage>
</organism>
<sequence>MQGVNILFWSKNHKIEFPRPKIPEYFAHRQAVFLNFLIRLPKVRIGNTQKRQVSPTSIDKID</sequence>
<evidence type="ECO:0000313" key="1">
    <source>
        <dbReference type="EMBL" id="OGY45332.1"/>
    </source>
</evidence>
<dbReference type="AlphaFoldDB" id="A0A1G1XZ92"/>
<gene>
    <name evidence="1" type="ORF">A2729_00650</name>
</gene>
<evidence type="ECO:0000313" key="2">
    <source>
        <dbReference type="Proteomes" id="UP000178930"/>
    </source>
</evidence>
<proteinExistence type="predicted"/>
<protein>
    <submittedName>
        <fullName evidence="1">Uncharacterized protein</fullName>
    </submittedName>
</protein>
<comment type="caution">
    <text evidence="1">The sequence shown here is derived from an EMBL/GenBank/DDBJ whole genome shotgun (WGS) entry which is preliminary data.</text>
</comment>
<accession>A0A1G1XZ92</accession>
<name>A0A1G1XZ92_9BACT</name>
<reference evidence="1 2" key="1">
    <citation type="journal article" date="2016" name="Nat. Commun.">
        <title>Thousands of microbial genomes shed light on interconnected biogeochemical processes in an aquifer system.</title>
        <authorList>
            <person name="Anantharaman K."/>
            <person name="Brown C.T."/>
            <person name="Hug L.A."/>
            <person name="Sharon I."/>
            <person name="Castelle C.J."/>
            <person name="Probst A.J."/>
            <person name="Thomas B.C."/>
            <person name="Singh A."/>
            <person name="Wilkins M.J."/>
            <person name="Karaoz U."/>
            <person name="Brodie E.L."/>
            <person name="Williams K.H."/>
            <person name="Hubbard S.S."/>
            <person name="Banfield J.F."/>
        </authorList>
    </citation>
    <scope>NUCLEOTIDE SEQUENCE [LARGE SCALE GENOMIC DNA]</scope>
</reference>